<evidence type="ECO:0000256" key="5">
    <source>
        <dbReference type="ARBA" id="ARBA00022641"/>
    </source>
</evidence>
<keyword evidence="6 9" id="KW-0732">Signal</keyword>
<organism evidence="10 11">
    <name type="scientific">Tripterygium wilfordii</name>
    <name type="common">Thunder God vine</name>
    <dbReference type="NCBI Taxonomy" id="458696"/>
    <lineage>
        <taxon>Eukaryota</taxon>
        <taxon>Viridiplantae</taxon>
        <taxon>Streptophyta</taxon>
        <taxon>Embryophyta</taxon>
        <taxon>Tracheophyta</taxon>
        <taxon>Spermatophyta</taxon>
        <taxon>Magnoliopsida</taxon>
        <taxon>eudicotyledons</taxon>
        <taxon>Gunneridae</taxon>
        <taxon>Pentapetalae</taxon>
        <taxon>rosids</taxon>
        <taxon>fabids</taxon>
        <taxon>Celastrales</taxon>
        <taxon>Celastraceae</taxon>
        <taxon>Tripterygium</taxon>
    </lineage>
</organism>
<dbReference type="GO" id="GO:0008083">
    <property type="term" value="F:growth factor activity"/>
    <property type="evidence" value="ECO:0007669"/>
    <property type="project" value="UniProtKB-UniRule"/>
</dbReference>
<name>A0A7J7DNZ9_TRIWF</name>
<sequence>MEKQSSHLFLISLFLLLLVSSTSARLLIQKLDQETKAYEINNPRERDMEHLMNGMGSEECGDKDEGCLERRMIAEAHLDYIYTQHHKP</sequence>
<gene>
    <name evidence="10" type="ORF">HS088_TW05G00553</name>
</gene>
<keyword evidence="11" id="KW-1185">Reference proteome</keyword>
<keyword evidence="8 9" id="KW-0339">Growth factor</keyword>
<dbReference type="AlphaFoldDB" id="A0A7J7DNZ9"/>
<accession>A0A7J7DNZ9</accession>
<comment type="subcellular location">
    <subcellularLocation>
        <location evidence="1 9">Secreted</location>
    </subcellularLocation>
</comment>
<evidence type="ECO:0000313" key="10">
    <source>
        <dbReference type="EMBL" id="KAF5747826.1"/>
    </source>
</evidence>
<protein>
    <recommendedName>
        <fullName evidence="9">Phytosulfokine</fullName>
    </recommendedName>
    <component>
        <recommendedName>
            <fullName evidence="9">Phytosulfokine-alpha</fullName>
            <shortName evidence="9">PSK-alpha</shortName>
            <shortName evidence="9">Phytosulfokine-a</shortName>
        </recommendedName>
    </component>
    <component>
        <recommendedName>
            <fullName evidence="9">Phytosulfokine-beta</fullName>
            <shortName evidence="9">PSK-beta</shortName>
            <shortName evidence="9">Phytosulfokine-b</shortName>
        </recommendedName>
    </component>
</protein>
<dbReference type="OrthoDB" id="1914102at2759"/>
<comment type="PTM">
    <text evidence="9">Sulfation is important for activity and for the binding to a putative membrane receptor.</text>
</comment>
<evidence type="ECO:0000256" key="3">
    <source>
        <dbReference type="ARBA" id="ARBA00022473"/>
    </source>
</evidence>
<dbReference type="GO" id="GO:0008283">
    <property type="term" value="P:cell population proliferation"/>
    <property type="evidence" value="ECO:0007669"/>
    <property type="project" value="UniProtKB-UniRule"/>
</dbReference>
<evidence type="ECO:0000256" key="1">
    <source>
        <dbReference type="ARBA" id="ARBA00004613"/>
    </source>
</evidence>
<evidence type="ECO:0000313" key="11">
    <source>
        <dbReference type="Proteomes" id="UP000593562"/>
    </source>
</evidence>
<evidence type="ECO:0000256" key="6">
    <source>
        <dbReference type="ARBA" id="ARBA00022729"/>
    </source>
</evidence>
<dbReference type="GO" id="GO:0030154">
    <property type="term" value="P:cell differentiation"/>
    <property type="evidence" value="ECO:0007669"/>
    <property type="project" value="UniProtKB-UniRule"/>
</dbReference>
<proteinExistence type="inferred from homology"/>
<reference evidence="10 11" key="1">
    <citation type="journal article" date="2020" name="Nat. Commun.">
        <title>Genome of Tripterygium wilfordii and identification of cytochrome P450 involved in triptolide biosynthesis.</title>
        <authorList>
            <person name="Tu L."/>
            <person name="Su P."/>
            <person name="Zhang Z."/>
            <person name="Gao L."/>
            <person name="Wang J."/>
            <person name="Hu T."/>
            <person name="Zhou J."/>
            <person name="Zhang Y."/>
            <person name="Zhao Y."/>
            <person name="Liu Y."/>
            <person name="Song Y."/>
            <person name="Tong Y."/>
            <person name="Lu Y."/>
            <person name="Yang J."/>
            <person name="Xu C."/>
            <person name="Jia M."/>
            <person name="Peters R.J."/>
            <person name="Huang L."/>
            <person name="Gao W."/>
        </authorList>
    </citation>
    <scope>NUCLEOTIDE SEQUENCE [LARGE SCALE GENOMIC DNA]</scope>
    <source>
        <strain evidence="11">cv. XIE 37</strain>
        <tissue evidence="10">Leaf</tissue>
    </source>
</reference>
<dbReference type="Proteomes" id="UP000593562">
    <property type="component" value="Unassembled WGS sequence"/>
</dbReference>
<evidence type="ECO:0000256" key="7">
    <source>
        <dbReference type="ARBA" id="ARBA00022782"/>
    </source>
</evidence>
<dbReference type="FunCoup" id="A0A7J7DNZ9">
    <property type="interactions" value="140"/>
</dbReference>
<evidence type="ECO:0000256" key="4">
    <source>
        <dbReference type="ARBA" id="ARBA00022525"/>
    </source>
</evidence>
<keyword evidence="7 9" id="KW-0221">Differentiation</keyword>
<feature type="chain" id="PRO_5031601484" description="Phytosulfokine" evidence="9">
    <location>
        <begin position="25"/>
        <end position="88"/>
    </location>
</feature>
<dbReference type="PANTHER" id="PTHR33285:SF33">
    <property type="entry name" value="PHYTOSULFOKINE"/>
    <property type="match status" value="1"/>
</dbReference>
<dbReference type="EMBL" id="JAAARO010000005">
    <property type="protein sequence ID" value="KAF5747826.1"/>
    <property type="molecule type" value="Genomic_DNA"/>
</dbReference>
<dbReference type="PANTHER" id="PTHR33285">
    <property type="entry name" value="PHYTOSULFOKINES 3"/>
    <property type="match status" value="1"/>
</dbReference>
<keyword evidence="3 9" id="KW-0217">Developmental protein</keyword>
<dbReference type="Pfam" id="PF06404">
    <property type="entry name" value="PSK"/>
    <property type="match status" value="1"/>
</dbReference>
<evidence type="ECO:0000256" key="9">
    <source>
        <dbReference type="RuleBase" id="RU368031"/>
    </source>
</evidence>
<dbReference type="InParanoid" id="A0A7J7DNZ9"/>
<keyword evidence="4 9" id="KW-0964">Secreted</keyword>
<feature type="signal peptide" evidence="9">
    <location>
        <begin position="1"/>
        <end position="24"/>
    </location>
</feature>
<comment type="similarity">
    <text evidence="2 9">Belongs to the phytosulfokine family.</text>
</comment>
<evidence type="ECO:0000256" key="8">
    <source>
        <dbReference type="ARBA" id="ARBA00023030"/>
    </source>
</evidence>
<comment type="caution">
    <text evidence="10">The sequence shown here is derived from an EMBL/GenBank/DDBJ whole genome shotgun (WGS) entry which is preliminary data.</text>
</comment>
<dbReference type="GO" id="GO:0005576">
    <property type="term" value="C:extracellular region"/>
    <property type="evidence" value="ECO:0007669"/>
    <property type="project" value="UniProtKB-SubCell"/>
</dbReference>
<comment type="PTM">
    <text evidence="9">PSK-alpha is produced by endopeptidase digestion. PSK-beta is produced from PSK-alpha by exopeptidase digestion.</text>
</comment>
<comment type="function">
    <text evidence="9">Promotes plant cell differentiation, organogenesis and somatic embryogenesis as well as cell proliferation.</text>
</comment>
<keyword evidence="5 9" id="KW-0765">Sulfation</keyword>
<dbReference type="InterPro" id="IPR009438">
    <property type="entry name" value="Phytosulfokine"/>
</dbReference>
<evidence type="ECO:0000256" key="2">
    <source>
        <dbReference type="ARBA" id="ARBA00010781"/>
    </source>
</evidence>